<evidence type="ECO:0000256" key="3">
    <source>
        <dbReference type="ARBA" id="ARBA00022692"/>
    </source>
</evidence>
<evidence type="ECO:0000256" key="8">
    <source>
        <dbReference type="ARBA" id="ARBA00023214"/>
    </source>
</evidence>
<proteinExistence type="predicted"/>
<feature type="transmembrane region" description="Helical" evidence="10">
    <location>
        <begin position="341"/>
        <end position="361"/>
    </location>
</feature>
<dbReference type="CDD" id="cd00400">
    <property type="entry name" value="Voltage_gated_ClC"/>
    <property type="match status" value="1"/>
</dbReference>
<feature type="transmembrane region" description="Helical" evidence="10">
    <location>
        <begin position="277"/>
        <end position="294"/>
    </location>
</feature>
<dbReference type="InterPro" id="IPR001807">
    <property type="entry name" value="ClC"/>
</dbReference>
<evidence type="ECO:0000256" key="7">
    <source>
        <dbReference type="ARBA" id="ARBA00023173"/>
    </source>
</evidence>
<dbReference type="InterPro" id="IPR050368">
    <property type="entry name" value="ClC-type_chloride_channel"/>
</dbReference>
<dbReference type="PRINTS" id="PR00762">
    <property type="entry name" value="CLCHANNEL"/>
</dbReference>
<dbReference type="RefSeq" id="WP_111837010.1">
    <property type="nucleotide sequence ID" value="NZ_UAPQ01000009.1"/>
</dbReference>
<comment type="subcellular location">
    <subcellularLocation>
        <location evidence="1">Membrane</location>
        <topology evidence="1">Multi-pass membrane protein</topology>
    </subcellularLocation>
</comment>
<keyword evidence="4 10" id="KW-1133">Transmembrane helix</keyword>
<accession>A0ABY1VQ30</accession>
<evidence type="ECO:0000313" key="12">
    <source>
        <dbReference type="Proteomes" id="UP000250006"/>
    </source>
</evidence>
<evidence type="ECO:0000313" key="11">
    <source>
        <dbReference type="EMBL" id="SPT54110.1"/>
    </source>
</evidence>
<dbReference type="Proteomes" id="UP000250006">
    <property type="component" value="Unassembled WGS sequence"/>
</dbReference>
<protein>
    <submittedName>
        <fullName evidence="11">H(+)/Cl(-) exchange transporter ClcA</fullName>
    </submittedName>
</protein>
<keyword evidence="7" id="KW-0869">Chloride channel</keyword>
<name>A0ABY1VQ30_9ACTO</name>
<evidence type="ECO:0000256" key="9">
    <source>
        <dbReference type="ARBA" id="ARBA00023303"/>
    </source>
</evidence>
<feature type="transmembrane region" description="Helical" evidence="10">
    <location>
        <begin position="20"/>
        <end position="41"/>
    </location>
</feature>
<reference evidence="11 12" key="1">
    <citation type="submission" date="2018-06" db="EMBL/GenBank/DDBJ databases">
        <authorList>
            <consortium name="Pathogen Informatics"/>
            <person name="Doyle S."/>
        </authorList>
    </citation>
    <scope>NUCLEOTIDE SEQUENCE [LARGE SCALE GENOMIC DNA]</scope>
    <source>
        <strain evidence="11 12">NCTC11535</strain>
    </source>
</reference>
<dbReference type="SUPFAM" id="SSF81340">
    <property type="entry name" value="Clc chloride channel"/>
    <property type="match status" value="1"/>
</dbReference>
<feature type="transmembrane region" description="Helical" evidence="10">
    <location>
        <begin position="166"/>
        <end position="191"/>
    </location>
</feature>
<dbReference type="PANTHER" id="PTHR43427:SF6">
    <property type="entry name" value="CHLORIDE CHANNEL PROTEIN CLC-E"/>
    <property type="match status" value="1"/>
</dbReference>
<evidence type="ECO:0000256" key="10">
    <source>
        <dbReference type="SAM" id="Phobius"/>
    </source>
</evidence>
<comment type="caution">
    <text evidence="11">The sequence shown here is derived from an EMBL/GenBank/DDBJ whole genome shotgun (WGS) entry which is preliminary data.</text>
</comment>
<dbReference type="EMBL" id="UAPQ01000009">
    <property type="protein sequence ID" value="SPT54110.1"/>
    <property type="molecule type" value="Genomic_DNA"/>
</dbReference>
<feature type="transmembrane region" description="Helical" evidence="10">
    <location>
        <begin position="240"/>
        <end position="257"/>
    </location>
</feature>
<organism evidence="11 12">
    <name type="scientific">Actinomyces bovis</name>
    <dbReference type="NCBI Taxonomy" id="1658"/>
    <lineage>
        <taxon>Bacteria</taxon>
        <taxon>Bacillati</taxon>
        <taxon>Actinomycetota</taxon>
        <taxon>Actinomycetes</taxon>
        <taxon>Actinomycetales</taxon>
        <taxon>Actinomycetaceae</taxon>
        <taxon>Actinomyces</taxon>
    </lineage>
</organism>
<dbReference type="InterPro" id="IPR046342">
    <property type="entry name" value="CBS_dom_sf"/>
</dbReference>
<gene>
    <name evidence="11" type="primary">clcA</name>
    <name evidence="11" type="ORF">NCTC11535_01809</name>
</gene>
<feature type="transmembrane region" description="Helical" evidence="10">
    <location>
        <begin position="203"/>
        <end position="228"/>
    </location>
</feature>
<keyword evidence="5" id="KW-0406">Ion transport</keyword>
<dbReference type="InterPro" id="IPR014743">
    <property type="entry name" value="Cl-channel_core"/>
</dbReference>
<evidence type="ECO:0000256" key="6">
    <source>
        <dbReference type="ARBA" id="ARBA00023136"/>
    </source>
</evidence>
<feature type="transmembrane region" description="Helical" evidence="10">
    <location>
        <begin position="71"/>
        <end position="91"/>
    </location>
</feature>
<feature type="transmembrane region" description="Helical" evidence="10">
    <location>
        <begin position="401"/>
        <end position="422"/>
    </location>
</feature>
<evidence type="ECO:0000256" key="4">
    <source>
        <dbReference type="ARBA" id="ARBA00022989"/>
    </source>
</evidence>
<feature type="transmembrane region" description="Helical" evidence="10">
    <location>
        <begin position="315"/>
        <end position="335"/>
    </location>
</feature>
<dbReference type="Gene3D" id="1.10.3080.10">
    <property type="entry name" value="Clc chloride channel"/>
    <property type="match status" value="1"/>
</dbReference>
<keyword evidence="8" id="KW-0868">Chloride</keyword>
<evidence type="ECO:0000256" key="5">
    <source>
        <dbReference type="ARBA" id="ARBA00023065"/>
    </source>
</evidence>
<keyword evidence="2" id="KW-0813">Transport</keyword>
<sequence>MKTLRAMLLAFFRHHRSGMIVLALAVGVLSGLAAVAFRLGIDAWTELLSGAKDYTLSMGPSVGLLHATGRWFVLPGLLVSALLIAALMRLLGRTATGHGVSGVMWSSRHGDGTMRLTPAVATTAASALTIGAGGSVGPEGPISELGAALGSKVGGSLGIPPRWIRVLAAAGTAAGIASAFDAPLAGAFFALEVILLDFTAETFGYVVVSCVASTVVSHHLLGTSLSLSLPFLTLSDDLELGWVALLGVLGGVVGTLFTRATVVLRFLVRRLWAGPDWALPLLGALPLAGLLLLVPEMYGESGAVLDRALDARYGAIVLLGLLLAKILATSATLALGFQGGVFAPSLFIGDLLGAYLGTVLAPGEATKVAVFGVVGMGAVFTGSARAPITGVVLIVEMTRQYSLLLPLMLAIALATVTSRFLTRTTIYTEELRRRGDDVEDPVASTLMGRTRAWRLMSRPPAVLDELSTLAETARALSRTGAGCLPVVAGEAKIAPPPATDISALGQSGLANTLQRPEEARSLGQLLGCISATGLAVAALQGGSGRPVTSLLLAGEHVDLMAGSSQVLAKMVEARLDALPVTRTLPTGELELVGWITKDSLVQRLYQQQRQALETAQARSSFGSRTREWWRQRSH</sequence>
<keyword evidence="12" id="KW-1185">Reference proteome</keyword>
<keyword evidence="9" id="KW-0407">Ion channel</keyword>
<keyword evidence="3 10" id="KW-0812">Transmembrane</keyword>
<keyword evidence="6 10" id="KW-0472">Membrane</keyword>
<dbReference type="SUPFAM" id="SSF54631">
    <property type="entry name" value="CBS-domain pair"/>
    <property type="match status" value="1"/>
</dbReference>
<feature type="transmembrane region" description="Helical" evidence="10">
    <location>
        <begin position="368"/>
        <end position="395"/>
    </location>
</feature>
<evidence type="ECO:0000256" key="1">
    <source>
        <dbReference type="ARBA" id="ARBA00004141"/>
    </source>
</evidence>
<dbReference type="PANTHER" id="PTHR43427">
    <property type="entry name" value="CHLORIDE CHANNEL PROTEIN CLC-E"/>
    <property type="match status" value="1"/>
</dbReference>
<evidence type="ECO:0000256" key="2">
    <source>
        <dbReference type="ARBA" id="ARBA00022448"/>
    </source>
</evidence>
<dbReference type="Pfam" id="PF00654">
    <property type="entry name" value="Voltage_CLC"/>
    <property type="match status" value="1"/>
</dbReference>